<feature type="signal peptide" evidence="1">
    <location>
        <begin position="1"/>
        <end position="23"/>
    </location>
</feature>
<dbReference type="Proteomes" id="UP000008915">
    <property type="component" value="Chromosome"/>
</dbReference>
<dbReference type="OrthoDB" id="2088279at2"/>
<dbReference type="KEGG" id="tmr:Tmar_1609"/>
<feature type="chain" id="PRO_5003211120" description="DUF305 domain-containing protein" evidence="1">
    <location>
        <begin position="24"/>
        <end position="131"/>
    </location>
</feature>
<protein>
    <recommendedName>
        <fullName evidence="4">DUF305 domain-containing protein</fullName>
    </recommendedName>
</protein>
<reference evidence="3" key="2">
    <citation type="journal article" date="2010" name="Stand. Genomic Sci.">
        <title>Complete genome sequence of Thermaerobacter marianensis type strain (7p75aT).</title>
        <authorList>
            <person name="Han C."/>
            <person name="Gu W."/>
            <person name="Zhang X."/>
            <person name="Lapidus A."/>
            <person name="Nolan M."/>
            <person name="Copeland A."/>
            <person name="Lucas S."/>
            <person name="Glavina Del Rio T."/>
            <person name="Tice H."/>
            <person name="Cheng J."/>
            <person name="Tapia R."/>
            <person name="Goodwin L."/>
            <person name="Pitluck S."/>
            <person name="Pagani I."/>
            <person name="Ivanova N."/>
            <person name="Mavromatis K."/>
            <person name="Mikhailova N."/>
            <person name="Pati A."/>
            <person name="Chen A."/>
            <person name="Palaniappan K."/>
            <person name="Land M."/>
            <person name="Hauser L."/>
            <person name="Chang Y."/>
            <person name="Jeffries C."/>
            <person name="Schneider S."/>
            <person name="Rohde M."/>
            <person name="Goker M."/>
            <person name="Pukall R."/>
            <person name="Woyke T."/>
            <person name="Bristow J."/>
            <person name="Eisen J."/>
            <person name="Markowitz V."/>
            <person name="Hugenholtz P."/>
            <person name="Kyrpides N."/>
            <person name="Klenk H."/>
            <person name="Detter J."/>
        </authorList>
    </citation>
    <scope>NUCLEOTIDE SEQUENCE [LARGE SCALE GENOMIC DNA]</scope>
    <source>
        <strain evidence="3">ATCC 700841 / DSM 12885 / JCM 10246 / 7p75a</strain>
    </source>
</reference>
<keyword evidence="1" id="KW-0732">Signal</keyword>
<sequence>MRKGWLLVIGLVLVLGVYSVVFAANGSGAGTSSGDGTDGTTVDTLAEPAAGRNSGGSMVRDGISSAATADLHAAHHPTVAATTSGAAHGSMDLSNMETMHRTMMNTSFDDMLRLCQAHHDLAANGGPAASK</sequence>
<evidence type="ECO:0000256" key="1">
    <source>
        <dbReference type="SAM" id="SignalP"/>
    </source>
</evidence>
<keyword evidence="3" id="KW-1185">Reference proteome</keyword>
<organism evidence="2 3">
    <name type="scientific">Thermaerobacter marianensis (strain ATCC 700841 / DSM 12885 / JCM 10246 / 7p75a)</name>
    <dbReference type="NCBI Taxonomy" id="644966"/>
    <lineage>
        <taxon>Bacteria</taxon>
        <taxon>Bacillati</taxon>
        <taxon>Bacillota</taxon>
        <taxon>Clostridia</taxon>
        <taxon>Eubacteriales</taxon>
        <taxon>Clostridiales Family XVII. Incertae Sedis</taxon>
        <taxon>Thermaerobacter</taxon>
    </lineage>
</organism>
<dbReference type="HOGENOM" id="CLU_2195707_0_0_9"/>
<evidence type="ECO:0000313" key="2">
    <source>
        <dbReference type="EMBL" id="ADU51718.1"/>
    </source>
</evidence>
<accession>E6SH54</accession>
<reference evidence="2 3" key="1">
    <citation type="journal article" date="2010" name="Stand. Genomic Sci.">
        <title>Complete genome sequence of Thermaerobacter marianensis type strain (7p75a).</title>
        <authorList>
            <person name="Han C."/>
            <person name="Gu W."/>
            <person name="Zhang X."/>
            <person name="Lapidus A."/>
            <person name="Nolan M."/>
            <person name="Copeland A."/>
            <person name="Lucas S."/>
            <person name="Del Rio T.G."/>
            <person name="Tice H."/>
            <person name="Cheng J.F."/>
            <person name="Tapia R."/>
            <person name="Goodwin L."/>
            <person name="Pitluck S."/>
            <person name="Pagani I."/>
            <person name="Ivanova N."/>
            <person name="Mavromatis K."/>
            <person name="Mikhailova N."/>
            <person name="Pati A."/>
            <person name="Chen A."/>
            <person name="Palaniappan K."/>
            <person name="Land M."/>
            <person name="Hauser L."/>
            <person name="Chang Y.J."/>
            <person name="Jeffries C.D."/>
            <person name="Schneider S."/>
            <person name="Rohde M."/>
            <person name="Goker M."/>
            <person name="Pukall R."/>
            <person name="Woyke T."/>
            <person name="Bristow J."/>
            <person name="Eisen J.A."/>
            <person name="Markowitz V."/>
            <person name="Hugenholtz P."/>
            <person name="Kyrpides N.C."/>
            <person name="Klenk H.P."/>
            <person name="Detter J.C."/>
        </authorList>
    </citation>
    <scope>NUCLEOTIDE SEQUENCE [LARGE SCALE GENOMIC DNA]</scope>
    <source>
        <strain evidence="3">ATCC 700841 / DSM 12885 / JCM 10246 / 7p75a</strain>
    </source>
</reference>
<gene>
    <name evidence="2" type="ordered locus">Tmar_1609</name>
</gene>
<evidence type="ECO:0000313" key="3">
    <source>
        <dbReference type="Proteomes" id="UP000008915"/>
    </source>
</evidence>
<dbReference type="EMBL" id="CP002344">
    <property type="protein sequence ID" value="ADU51718.1"/>
    <property type="molecule type" value="Genomic_DNA"/>
</dbReference>
<dbReference type="AlphaFoldDB" id="E6SH54"/>
<dbReference type="RefSeq" id="WP_013496019.1">
    <property type="nucleotide sequence ID" value="NC_014831.1"/>
</dbReference>
<proteinExistence type="predicted"/>
<evidence type="ECO:0008006" key="4">
    <source>
        <dbReference type="Google" id="ProtNLM"/>
    </source>
</evidence>
<name>E6SH54_THEM7</name>